<reference evidence="5" key="1">
    <citation type="journal article" date="2019" name="Int. J. Syst. Evol. Microbiol.">
        <title>The Global Catalogue of Microorganisms (GCM) 10K type strain sequencing project: providing services to taxonomists for standard genome sequencing and annotation.</title>
        <authorList>
            <consortium name="The Broad Institute Genomics Platform"/>
            <consortium name="The Broad Institute Genome Sequencing Center for Infectious Disease"/>
            <person name="Wu L."/>
            <person name="Ma J."/>
        </authorList>
    </citation>
    <scope>NUCLEOTIDE SEQUENCE [LARGE SCALE GENOMIC DNA]</scope>
    <source>
        <strain evidence="5">CGMCC 1.15407</strain>
    </source>
</reference>
<evidence type="ECO:0000256" key="1">
    <source>
        <dbReference type="ARBA" id="ARBA00004613"/>
    </source>
</evidence>
<dbReference type="Proteomes" id="UP000647339">
    <property type="component" value="Unassembled WGS sequence"/>
</dbReference>
<organism evidence="4 5">
    <name type="scientific">Echinicola rosea</name>
    <dbReference type="NCBI Taxonomy" id="1807691"/>
    <lineage>
        <taxon>Bacteria</taxon>
        <taxon>Pseudomonadati</taxon>
        <taxon>Bacteroidota</taxon>
        <taxon>Cytophagia</taxon>
        <taxon>Cytophagales</taxon>
        <taxon>Cyclobacteriaceae</taxon>
        <taxon>Echinicola</taxon>
    </lineage>
</organism>
<keyword evidence="2" id="KW-0732">Signal</keyword>
<evidence type="ECO:0000313" key="5">
    <source>
        <dbReference type="Proteomes" id="UP000647339"/>
    </source>
</evidence>
<protein>
    <recommendedName>
        <fullName evidence="3">NodB homology domain-containing protein</fullName>
    </recommendedName>
</protein>
<proteinExistence type="predicted"/>
<accession>A0ABQ1VAB2</accession>
<sequence length="300" mass="34015">MNKKRRNIYAQKIAKAVINLGLLKLAKNKALNGDHILSIYFHKPTKEEFEEIIVWLKHNGFQFISMDMLKAIIYDKAPFPKGAVLITVDDGWASNVENMTKVAKYHQVPITIFLATEAIEEGYYWFSTAKKANKQRLGFPNSEEMKKLPNTQRASILQKLKQQTDLGDREAMTIDEIKSIGGNTYVTFGAHTHSHPILPNCTDEEVTNEIKISKEKVSLWSGMEVDTFAYPNGDFGERESKTLKEKGFKLAFSTKAVPLKKGNLKNPFALPRLGFLEGASKEENLCRIMGVWYSKSTFKS</sequence>
<feature type="domain" description="NodB homology" evidence="3">
    <location>
        <begin position="82"/>
        <end position="300"/>
    </location>
</feature>
<evidence type="ECO:0000259" key="3">
    <source>
        <dbReference type="PROSITE" id="PS51677"/>
    </source>
</evidence>
<dbReference type="RefSeq" id="WP_137403256.1">
    <property type="nucleotide sequence ID" value="NZ_BMIU01000022.1"/>
</dbReference>
<dbReference type="InterPro" id="IPR011330">
    <property type="entry name" value="Glyco_hydro/deAcase_b/a-brl"/>
</dbReference>
<gene>
    <name evidence="4" type="ORF">GCM10011339_36620</name>
</gene>
<dbReference type="Gene3D" id="3.20.20.370">
    <property type="entry name" value="Glycoside hydrolase/deacetylase"/>
    <property type="match status" value="1"/>
</dbReference>
<keyword evidence="5" id="KW-1185">Reference proteome</keyword>
<evidence type="ECO:0000256" key="2">
    <source>
        <dbReference type="ARBA" id="ARBA00022729"/>
    </source>
</evidence>
<evidence type="ECO:0000313" key="4">
    <source>
        <dbReference type="EMBL" id="GGF44793.1"/>
    </source>
</evidence>
<comment type="caution">
    <text evidence="4">The sequence shown here is derived from an EMBL/GenBank/DDBJ whole genome shotgun (WGS) entry which is preliminary data.</text>
</comment>
<dbReference type="EMBL" id="BMIU01000022">
    <property type="protein sequence ID" value="GGF44793.1"/>
    <property type="molecule type" value="Genomic_DNA"/>
</dbReference>
<dbReference type="CDD" id="cd10918">
    <property type="entry name" value="CE4_NodB_like_5s_6s"/>
    <property type="match status" value="1"/>
</dbReference>
<dbReference type="PANTHER" id="PTHR34216:SF3">
    <property type="entry name" value="POLY-BETA-1,6-N-ACETYL-D-GLUCOSAMINE N-DEACETYLASE"/>
    <property type="match status" value="1"/>
</dbReference>
<dbReference type="Pfam" id="PF01522">
    <property type="entry name" value="Polysacc_deac_1"/>
    <property type="match status" value="1"/>
</dbReference>
<dbReference type="InterPro" id="IPR051398">
    <property type="entry name" value="Polysacch_Deacetylase"/>
</dbReference>
<dbReference type="PROSITE" id="PS51677">
    <property type="entry name" value="NODB"/>
    <property type="match status" value="1"/>
</dbReference>
<name>A0ABQ1VAB2_9BACT</name>
<dbReference type="InterPro" id="IPR002509">
    <property type="entry name" value="NODB_dom"/>
</dbReference>
<comment type="subcellular location">
    <subcellularLocation>
        <location evidence="1">Secreted</location>
    </subcellularLocation>
</comment>
<dbReference type="SUPFAM" id="SSF88713">
    <property type="entry name" value="Glycoside hydrolase/deacetylase"/>
    <property type="match status" value="1"/>
</dbReference>
<dbReference type="PANTHER" id="PTHR34216">
    <property type="match status" value="1"/>
</dbReference>